<evidence type="ECO:0000256" key="1">
    <source>
        <dbReference type="SAM" id="MobiDB-lite"/>
    </source>
</evidence>
<dbReference type="SUPFAM" id="SSF81901">
    <property type="entry name" value="HCP-like"/>
    <property type="match status" value="1"/>
</dbReference>
<dbReference type="PANTHER" id="PTHR11102">
    <property type="entry name" value="SEL-1-LIKE PROTEIN"/>
    <property type="match status" value="1"/>
</dbReference>
<feature type="compositionally biased region" description="Basic and acidic residues" evidence="1">
    <location>
        <begin position="905"/>
        <end position="920"/>
    </location>
</feature>
<dbReference type="eggNOG" id="COG0790">
    <property type="taxonomic scope" value="Bacteria"/>
</dbReference>
<dbReference type="AlphaFoldDB" id="Q11ME5"/>
<feature type="region of interest" description="Disordered" evidence="1">
    <location>
        <begin position="98"/>
        <end position="119"/>
    </location>
</feature>
<feature type="region of interest" description="Disordered" evidence="1">
    <location>
        <begin position="661"/>
        <end position="693"/>
    </location>
</feature>
<dbReference type="SMART" id="SM00671">
    <property type="entry name" value="SEL1"/>
    <property type="match status" value="4"/>
</dbReference>
<dbReference type="SUPFAM" id="SSF47090">
    <property type="entry name" value="PGBD-like"/>
    <property type="match status" value="1"/>
</dbReference>
<dbReference type="InterPro" id="IPR002477">
    <property type="entry name" value="Peptidoglycan-bd-like"/>
</dbReference>
<dbReference type="PANTHER" id="PTHR11102:SF160">
    <property type="entry name" value="ERAD-ASSOCIATED E3 UBIQUITIN-PROTEIN LIGASE COMPONENT HRD3"/>
    <property type="match status" value="1"/>
</dbReference>
<feature type="region of interest" description="Disordered" evidence="1">
    <location>
        <begin position="938"/>
        <end position="964"/>
    </location>
</feature>
<feature type="compositionally biased region" description="Acidic residues" evidence="1">
    <location>
        <begin position="679"/>
        <end position="688"/>
    </location>
</feature>
<dbReference type="eggNOG" id="COG1196">
    <property type="taxonomic scope" value="Bacteria"/>
</dbReference>
<organism evidence="3">
    <name type="scientific">Chelativorans sp. (strain BNC1)</name>
    <dbReference type="NCBI Taxonomy" id="266779"/>
    <lineage>
        <taxon>Bacteria</taxon>
        <taxon>Pseudomonadati</taxon>
        <taxon>Pseudomonadota</taxon>
        <taxon>Alphaproteobacteria</taxon>
        <taxon>Hyphomicrobiales</taxon>
        <taxon>Phyllobacteriaceae</taxon>
        <taxon>Chelativorans</taxon>
    </lineage>
</organism>
<evidence type="ECO:0000313" key="3">
    <source>
        <dbReference type="EMBL" id="ABG61430.1"/>
    </source>
</evidence>
<dbReference type="InterPro" id="IPR036365">
    <property type="entry name" value="PGBD-like_sf"/>
</dbReference>
<dbReference type="Pfam" id="PF01471">
    <property type="entry name" value="PG_binding_1"/>
    <property type="match status" value="1"/>
</dbReference>
<dbReference type="InterPro" id="IPR006597">
    <property type="entry name" value="Sel1-like"/>
</dbReference>
<name>Q11ME5_CHESB</name>
<feature type="domain" description="Peptidoglycan binding-like" evidence="2">
    <location>
        <begin position="1200"/>
        <end position="1253"/>
    </location>
</feature>
<dbReference type="InterPro" id="IPR036366">
    <property type="entry name" value="PGBDSf"/>
</dbReference>
<dbReference type="KEGG" id="mes:Meso_0025"/>
<sequence length="1261" mass="137624">MSARARCSPSTLRGVLNAATVSRAEADNSMTSKRSYLENVNAGRQRRPGPAPNDINQNISQTLSQLEGRLGRALDAGKHNGQNESNIAQRLELLSKRFGKPRRSEEQPSRQNDTSPRANLEWIAREIENSRHQEDQLASIGGIATELKALREEMLGSGNSDLRHELSGLRQDFDRIAATQRSSLPHEMHNEFERLSNAIERLVERSDDKGTKLMRLELEQVKSALSDMAREDTVRSLENRLRGSDPLLERLGARLDEISAAINSLPESLSLRSLEDGVRMLAVALDRFVEQRDKNGPDLYALVEERLDEISRAITASAALAHSPAFDAAQLQRVEARIASLASQLEELVQNRSDGVIAERLGALYERVDEIARRINVPEQAMDRVTSLIAQISEKLDSSPPQRQADRLFRGLEDRFSHLSELIARRAQETIQQGHVLFQDLERRLEEMAERLEQGANTIDTENGLIAALDDRFAELAAHLSNARHNPGGDGRLHSLEARLDDISGRLQTSAAAASVDPEVIRNLQKQVASLAAHLERPGREPPALEDLRPRLEKIERSIEQNRAAVLDAARRAAEEVAERLTAARPQDDRLRAELEKLQTLTRKSDERNIKTFDAIHDTLLKIVNRLSSLEAGAEKHGAADETSSPDAAIRLLHERVAPSPTAAAVKRAPGEPAAASELSDDEVEEEAQEPRRLLAGLSRAFSDKRGELDTPREDPILADDDLDIDLERLNEPLEPGSGKPDINAIMRRVREQHDARGRSVDEVTKADFIAAARRAAQAAAAEAELDGKGKGRRKRGASAKILGRHKKQVLLTMGAGVLLAGGVYFGGGVIRATQNLAIFQTEDSLPKVVESTSLDVDPIKVQTAPAPSAPAAAQPAEVAKSDRAAEKIPEITSQFSSASTSESNDARQETSRLNAHQEADEPDSVARLISEQPALPHEHIPSLSSPEGVQLPTSLTTSEPLQTAPDPVWNAQLPEIPAEIEPAALRDAAASGKPEALYEIASRYAEGRGVAVNMGEAAKWYEHAAERGLAPAQYRIGNLYEKGMGVERDLSKAKMWYRLAADQGNANAMHNLGVLFAIGVDGAADNSSAAQWFQEAADLGVTDSQFNLGILAAKGAGVPLDLIEAHKWFDIVARTGDTDAAAKRDEVAKTLSPEDLTEAQGRAKLWTAREGNPMANVVSIPSEWTPSQEITATVDMKKAISNVQLILTRIGYDPGPADGVMGEKTRSAIRSFQKQNGLEETGEIDEPLVRALLERNNSGS</sequence>
<proteinExistence type="predicted"/>
<dbReference type="Gene3D" id="1.25.40.10">
    <property type="entry name" value="Tetratricopeptide repeat domain"/>
    <property type="match status" value="1"/>
</dbReference>
<feature type="compositionally biased region" description="Low complexity" evidence="1">
    <location>
        <begin position="866"/>
        <end position="877"/>
    </location>
</feature>
<dbReference type="InterPro" id="IPR050767">
    <property type="entry name" value="Sel1_AlgK"/>
</dbReference>
<feature type="region of interest" description="Disordered" evidence="1">
    <location>
        <begin position="891"/>
        <end position="925"/>
    </location>
</feature>
<dbReference type="InterPro" id="IPR011990">
    <property type="entry name" value="TPR-like_helical_dom_sf"/>
</dbReference>
<feature type="region of interest" description="Disordered" evidence="1">
    <location>
        <begin position="866"/>
        <end position="885"/>
    </location>
</feature>
<dbReference type="Pfam" id="PF08238">
    <property type="entry name" value="Sel1"/>
    <property type="match status" value="4"/>
</dbReference>
<dbReference type="Gene3D" id="1.10.101.10">
    <property type="entry name" value="PGBD-like superfamily/PGBD"/>
    <property type="match status" value="1"/>
</dbReference>
<dbReference type="EMBL" id="CP000390">
    <property type="protein sequence ID" value="ABG61430.1"/>
    <property type="molecule type" value="Genomic_DNA"/>
</dbReference>
<accession>Q11ME5</accession>
<protein>
    <submittedName>
        <fullName evidence="3">Peptidoglycan-binding domain 1</fullName>
    </submittedName>
</protein>
<feature type="compositionally biased region" description="Low complexity" evidence="1">
    <location>
        <begin position="894"/>
        <end position="904"/>
    </location>
</feature>
<reference evidence="3" key="1">
    <citation type="submission" date="2006-06" db="EMBL/GenBank/DDBJ databases">
        <title>Complete sequence of chromosome of Chelativorans sp. BNC1.</title>
        <authorList>
            <consortium name="US DOE Joint Genome Institute"/>
            <person name="Copeland A."/>
            <person name="Lucas S."/>
            <person name="Lapidus A."/>
            <person name="Barry K."/>
            <person name="Detter J.C."/>
            <person name="Glavina del Rio T."/>
            <person name="Hammon N."/>
            <person name="Israni S."/>
            <person name="Dalin E."/>
            <person name="Tice H."/>
            <person name="Pitluck S."/>
            <person name="Chertkov O."/>
            <person name="Brettin T."/>
            <person name="Bruce D."/>
            <person name="Han C."/>
            <person name="Tapia R."/>
            <person name="Gilna P."/>
            <person name="Schmutz J."/>
            <person name="Larimer F."/>
            <person name="Land M."/>
            <person name="Hauser L."/>
            <person name="Kyrpides N."/>
            <person name="Mikhailova N."/>
            <person name="Richardson P."/>
        </authorList>
    </citation>
    <scope>NUCLEOTIDE SEQUENCE</scope>
    <source>
        <strain evidence="3">BNC1</strain>
    </source>
</reference>
<gene>
    <name evidence="3" type="ordered locus">Meso_0025</name>
</gene>
<dbReference type="eggNOG" id="COG3409">
    <property type="taxonomic scope" value="Bacteria"/>
</dbReference>
<dbReference type="HOGENOM" id="CLU_005869_0_0_5"/>
<dbReference type="STRING" id="266779.Meso_0025"/>
<feature type="compositionally biased region" description="Polar residues" evidence="1">
    <location>
        <begin position="943"/>
        <end position="962"/>
    </location>
</feature>
<evidence type="ECO:0000259" key="2">
    <source>
        <dbReference type="Pfam" id="PF01471"/>
    </source>
</evidence>